<name>X1V0W7_9ZZZZ</name>
<gene>
    <name evidence="1" type="ORF">S12H4_59100</name>
</gene>
<sequence length="42" mass="4548">VKNTQAENPIIEGKERSISLQIITGVKAKAMIAIKGIVDIKE</sequence>
<organism evidence="1">
    <name type="scientific">marine sediment metagenome</name>
    <dbReference type="NCBI Taxonomy" id="412755"/>
    <lineage>
        <taxon>unclassified sequences</taxon>
        <taxon>metagenomes</taxon>
        <taxon>ecological metagenomes</taxon>
    </lineage>
</organism>
<accession>X1V0W7</accession>
<feature type="non-terminal residue" evidence="1">
    <location>
        <position position="1"/>
    </location>
</feature>
<dbReference type="EMBL" id="BARW01038529">
    <property type="protein sequence ID" value="GAJ23344.1"/>
    <property type="molecule type" value="Genomic_DNA"/>
</dbReference>
<proteinExistence type="predicted"/>
<comment type="caution">
    <text evidence="1">The sequence shown here is derived from an EMBL/GenBank/DDBJ whole genome shotgun (WGS) entry which is preliminary data.</text>
</comment>
<reference evidence="1" key="1">
    <citation type="journal article" date="2014" name="Front. Microbiol.">
        <title>High frequency of phylogenetically diverse reductive dehalogenase-homologous genes in deep subseafloor sedimentary metagenomes.</title>
        <authorList>
            <person name="Kawai M."/>
            <person name="Futagami T."/>
            <person name="Toyoda A."/>
            <person name="Takaki Y."/>
            <person name="Nishi S."/>
            <person name="Hori S."/>
            <person name="Arai W."/>
            <person name="Tsubouchi T."/>
            <person name="Morono Y."/>
            <person name="Uchiyama I."/>
            <person name="Ito T."/>
            <person name="Fujiyama A."/>
            <person name="Inagaki F."/>
            <person name="Takami H."/>
        </authorList>
    </citation>
    <scope>NUCLEOTIDE SEQUENCE</scope>
    <source>
        <strain evidence="1">Expedition CK06-06</strain>
    </source>
</reference>
<protein>
    <submittedName>
        <fullName evidence="1">Uncharacterized protein</fullName>
    </submittedName>
</protein>
<evidence type="ECO:0000313" key="1">
    <source>
        <dbReference type="EMBL" id="GAJ23344.1"/>
    </source>
</evidence>
<dbReference type="AlphaFoldDB" id="X1V0W7"/>